<evidence type="ECO:0000313" key="16">
    <source>
        <dbReference type="Proteomes" id="UP000217986"/>
    </source>
</evidence>
<evidence type="ECO:0000256" key="2">
    <source>
        <dbReference type="ARBA" id="ARBA00010441"/>
    </source>
</evidence>
<feature type="transmembrane region" description="Helical" evidence="14">
    <location>
        <begin position="179"/>
        <end position="201"/>
    </location>
</feature>
<evidence type="ECO:0000313" key="15">
    <source>
        <dbReference type="EMBL" id="PAU68508.1"/>
    </source>
</evidence>
<evidence type="ECO:0000256" key="5">
    <source>
        <dbReference type="ARBA" id="ARBA00022692"/>
    </source>
</evidence>
<evidence type="ECO:0000256" key="12">
    <source>
        <dbReference type="RuleBase" id="RU003750"/>
    </source>
</evidence>
<comment type="caution">
    <text evidence="15">The sequence shown here is derived from an EMBL/GenBank/DDBJ whole genome shotgun (WGS) entry which is preliminary data.</text>
</comment>
<dbReference type="InterPro" id="IPR000462">
    <property type="entry name" value="CDP-OH_P_trans"/>
</dbReference>
<evidence type="ECO:0000256" key="6">
    <source>
        <dbReference type="ARBA" id="ARBA00022989"/>
    </source>
</evidence>
<evidence type="ECO:0000256" key="11">
    <source>
        <dbReference type="NCBIfam" id="TIGR00560"/>
    </source>
</evidence>
<dbReference type="GO" id="GO:0008444">
    <property type="term" value="F:CDP-diacylglycerol-glycerol-3-phosphate 3-phosphatidyltransferase activity"/>
    <property type="evidence" value="ECO:0007669"/>
    <property type="project" value="UniProtKB-UniRule"/>
</dbReference>
<dbReference type="Gene3D" id="1.20.120.1760">
    <property type="match status" value="1"/>
</dbReference>
<dbReference type="OrthoDB" id="9796672at2"/>
<dbReference type="AlphaFoldDB" id="A0A2A2EHX9"/>
<dbReference type="InterPro" id="IPR043130">
    <property type="entry name" value="CDP-OH_PTrfase_TM_dom"/>
</dbReference>
<keyword evidence="7" id="KW-0443">Lipid metabolism</keyword>
<evidence type="ECO:0000256" key="14">
    <source>
        <dbReference type="SAM" id="Phobius"/>
    </source>
</evidence>
<feature type="transmembrane region" description="Helical" evidence="14">
    <location>
        <begin position="91"/>
        <end position="121"/>
    </location>
</feature>
<dbReference type="EMBL" id="MVOG01000029">
    <property type="protein sequence ID" value="PAU68508.1"/>
    <property type="molecule type" value="Genomic_DNA"/>
</dbReference>
<dbReference type="Pfam" id="PF01066">
    <property type="entry name" value="CDP-OH_P_transf"/>
    <property type="match status" value="1"/>
</dbReference>
<keyword evidence="10" id="KW-1208">Phospholipid metabolism</keyword>
<dbReference type="PANTHER" id="PTHR14269">
    <property type="entry name" value="CDP-DIACYLGLYCEROL--GLYCEROL-3-PHOSPHATE 3-PHOSPHATIDYLTRANSFERASE-RELATED"/>
    <property type="match status" value="1"/>
</dbReference>
<dbReference type="EC" id="2.7.8.5" evidence="11"/>
<feature type="transmembrane region" description="Helical" evidence="14">
    <location>
        <begin position="155"/>
        <end position="173"/>
    </location>
</feature>
<dbReference type="NCBIfam" id="TIGR00560">
    <property type="entry name" value="pgsA"/>
    <property type="match status" value="1"/>
</dbReference>
<dbReference type="InterPro" id="IPR004570">
    <property type="entry name" value="Phosphatidylglycerol_P_synth"/>
</dbReference>
<dbReference type="InterPro" id="IPR048254">
    <property type="entry name" value="CDP_ALCOHOL_P_TRANSF_CS"/>
</dbReference>
<feature type="transmembrane region" description="Helical" evidence="14">
    <location>
        <begin position="20"/>
        <end position="39"/>
    </location>
</feature>
<keyword evidence="6 14" id="KW-1133">Transmembrane helix</keyword>
<feature type="region of interest" description="Disordered" evidence="13">
    <location>
        <begin position="218"/>
        <end position="258"/>
    </location>
</feature>
<dbReference type="UniPathway" id="UPA00085"/>
<keyword evidence="16" id="KW-1185">Reference proteome</keyword>
<keyword evidence="3" id="KW-0444">Lipid biosynthesis</keyword>
<evidence type="ECO:0000256" key="8">
    <source>
        <dbReference type="ARBA" id="ARBA00023136"/>
    </source>
</evidence>
<name>A0A2A2EHX9_9BIFI</name>
<comment type="subcellular location">
    <subcellularLocation>
        <location evidence="1">Membrane</location>
        <topology evidence="1">Multi-pass membrane protein</topology>
    </subcellularLocation>
</comment>
<organism evidence="15 16">
    <name type="scientific">Bifidobacterium italicum</name>
    <dbReference type="NCBI Taxonomy" id="1960968"/>
    <lineage>
        <taxon>Bacteria</taxon>
        <taxon>Bacillati</taxon>
        <taxon>Actinomycetota</taxon>
        <taxon>Actinomycetes</taxon>
        <taxon>Bifidobacteriales</taxon>
        <taxon>Bifidobacteriaceae</taxon>
        <taxon>Bifidobacterium</taxon>
    </lineage>
</organism>
<keyword evidence="8 14" id="KW-0472">Membrane</keyword>
<protein>
    <recommendedName>
        <fullName evidence="11">CDP-diacylglycerol--glycerol-3-phosphate 3-phosphatidyltransferase</fullName>
        <ecNumber evidence="11">2.7.8.5</ecNumber>
    </recommendedName>
</protein>
<dbReference type="PANTHER" id="PTHR14269:SF62">
    <property type="entry name" value="CDP-DIACYLGLYCEROL--GLYCEROL-3-PHOSPHATE 3-PHOSPHATIDYLTRANSFERASE 1, CHLOROPLASTIC"/>
    <property type="match status" value="1"/>
</dbReference>
<dbReference type="Proteomes" id="UP000217986">
    <property type="component" value="Unassembled WGS sequence"/>
</dbReference>
<dbReference type="InterPro" id="IPR050324">
    <property type="entry name" value="CDP-alcohol_PTase-I"/>
</dbReference>
<evidence type="ECO:0000256" key="10">
    <source>
        <dbReference type="ARBA" id="ARBA00023264"/>
    </source>
</evidence>
<keyword evidence="9" id="KW-0594">Phospholipid biosynthesis</keyword>
<dbReference type="GO" id="GO:0016020">
    <property type="term" value="C:membrane"/>
    <property type="evidence" value="ECO:0007669"/>
    <property type="project" value="UniProtKB-SubCell"/>
</dbReference>
<dbReference type="GO" id="GO:0046474">
    <property type="term" value="P:glycerophospholipid biosynthetic process"/>
    <property type="evidence" value="ECO:0007669"/>
    <property type="project" value="TreeGrafter"/>
</dbReference>
<proteinExistence type="inferred from homology"/>
<evidence type="ECO:0000256" key="1">
    <source>
        <dbReference type="ARBA" id="ARBA00004141"/>
    </source>
</evidence>
<sequence>MEQRSKRASWWDGWNTPANLVTFSRIVLVVVFLGLYIGAGQWGSRNMGMRWTAAIIFAVAASTDKIDGWMARKYNQVTELGKLLDPIADKLLTLGTLIVAASLNEFGIAWLGWLVTALFFVREVGITVMRLFVIDHGGAVIAASQLGKYKTFTQCLGLGLLLIPVWSFVPAGAHPAWLTVYFVVAYTLIYFSLILCLYSGWEYVRGVLKASKASGAHTKGATDATKADASTTDASTTDATAAAAASGRSDDGAASSEG</sequence>
<evidence type="ECO:0000256" key="13">
    <source>
        <dbReference type="SAM" id="MobiDB-lite"/>
    </source>
</evidence>
<keyword evidence="5 14" id="KW-0812">Transmembrane</keyword>
<evidence type="ECO:0000256" key="9">
    <source>
        <dbReference type="ARBA" id="ARBA00023209"/>
    </source>
</evidence>
<keyword evidence="4 12" id="KW-0808">Transferase</keyword>
<evidence type="ECO:0000256" key="3">
    <source>
        <dbReference type="ARBA" id="ARBA00022516"/>
    </source>
</evidence>
<accession>A0A2A2EHX9</accession>
<evidence type="ECO:0000256" key="7">
    <source>
        <dbReference type="ARBA" id="ARBA00023098"/>
    </source>
</evidence>
<gene>
    <name evidence="15" type="ORF">B1400_1430</name>
</gene>
<evidence type="ECO:0000256" key="4">
    <source>
        <dbReference type="ARBA" id="ARBA00022679"/>
    </source>
</evidence>
<reference evidence="15 16" key="1">
    <citation type="journal article" date="2017" name="ISME J.">
        <title>Unveiling bifidobacterial biogeography across the mammalian branch of the tree of life.</title>
        <authorList>
            <person name="Milani C."/>
            <person name="Mangifesta M."/>
            <person name="Mancabelli L."/>
            <person name="Lugli G.A."/>
            <person name="James K."/>
            <person name="Duranti S."/>
            <person name="Turroni F."/>
            <person name="Ferrario C."/>
            <person name="Ossiprandi M.C."/>
            <person name="van Sinderen D."/>
            <person name="Ventura M."/>
        </authorList>
    </citation>
    <scope>NUCLEOTIDE SEQUENCE [LARGE SCALE GENOMIC DNA]</scope>
    <source>
        <strain evidence="15 16">70</strain>
    </source>
</reference>
<comment type="similarity">
    <text evidence="2 12">Belongs to the CDP-alcohol phosphatidyltransferase class-I family.</text>
</comment>
<dbReference type="PROSITE" id="PS00379">
    <property type="entry name" value="CDP_ALCOHOL_P_TRANSF"/>
    <property type="match status" value="1"/>
</dbReference>